<keyword evidence="5" id="KW-1185">Reference proteome</keyword>
<feature type="compositionally biased region" description="Polar residues" evidence="2">
    <location>
        <begin position="56"/>
        <end position="78"/>
    </location>
</feature>
<dbReference type="EMBL" id="JACVVK020000395">
    <property type="protein sequence ID" value="KAK7475754.1"/>
    <property type="molecule type" value="Genomic_DNA"/>
</dbReference>
<keyword evidence="3" id="KW-0812">Transmembrane</keyword>
<feature type="non-terminal residue" evidence="4">
    <location>
        <position position="1"/>
    </location>
</feature>
<dbReference type="AlphaFoldDB" id="A0ABD0JLM7"/>
<accession>A0ABD0JLM7</accession>
<feature type="region of interest" description="Disordered" evidence="2">
    <location>
        <begin position="31"/>
        <end position="78"/>
    </location>
</feature>
<feature type="compositionally biased region" description="Polar residues" evidence="2">
    <location>
        <begin position="346"/>
        <end position="366"/>
    </location>
</feature>
<feature type="compositionally biased region" description="Basic and acidic residues" evidence="2">
    <location>
        <begin position="317"/>
        <end position="345"/>
    </location>
</feature>
<feature type="coiled-coil region" evidence="1">
    <location>
        <begin position="112"/>
        <end position="146"/>
    </location>
</feature>
<comment type="caution">
    <text evidence="4">The sequence shown here is derived from an EMBL/GenBank/DDBJ whole genome shotgun (WGS) entry which is preliminary data.</text>
</comment>
<keyword evidence="1" id="KW-0175">Coiled coil</keyword>
<feature type="region of interest" description="Disordered" evidence="2">
    <location>
        <begin position="317"/>
        <end position="394"/>
    </location>
</feature>
<reference evidence="4 5" key="1">
    <citation type="journal article" date="2023" name="Sci. Data">
        <title>Genome assembly of the Korean intertidal mud-creeper Batillaria attramentaria.</title>
        <authorList>
            <person name="Patra A.K."/>
            <person name="Ho P.T."/>
            <person name="Jun S."/>
            <person name="Lee S.J."/>
            <person name="Kim Y."/>
            <person name="Won Y.J."/>
        </authorList>
    </citation>
    <scope>NUCLEOTIDE SEQUENCE [LARGE SCALE GENOMIC DNA]</scope>
    <source>
        <strain evidence="4">Wonlab-2016</strain>
    </source>
</reference>
<evidence type="ECO:0000256" key="1">
    <source>
        <dbReference type="SAM" id="Coils"/>
    </source>
</evidence>
<proteinExistence type="predicted"/>
<feature type="region of interest" description="Disordered" evidence="2">
    <location>
        <begin position="408"/>
        <end position="427"/>
    </location>
</feature>
<evidence type="ECO:0000313" key="5">
    <source>
        <dbReference type="Proteomes" id="UP001519460"/>
    </source>
</evidence>
<protein>
    <submittedName>
        <fullName evidence="4">Uncharacterized protein</fullName>
    </submittedName>
</protein>
<feature type="coiled-coil region" evidence="1">
    <location>
        <begin position="170"/>
        <end position="233"/>
    </location>
</feature>
<gene>
    <name evidence="4" type="ORF">BaRGS_00033026</name>
</gene>
<feature type="transmembrane region" description="Helical" evidence="3">
    <location>
        <begin position="6"/>
        <end position="26"/>
    </location>
</feature>
<keyword evidence="3" id="KW-0472">Membrane</keyword>
<organism evidence="4 5">
    <name type="scientific">Batillaria attramentaria</name>
    <dbReference type="NCBI Taxonomy" id="370345"/>
    <lineage>
        <taxon>Eukaryota</taxon>
        <taxon>Metazoa</taxon>
        <taxon>Spiralia</taxon>
        <taxon>Lophotrochozoa</taxon>
        <taxon>Mollusca</taxon>
        <taxon>Gastropoda</taxon>
        <taxon>Caenogastropoda</taxon>
        <taxon>Sorbeoconcha</taxon>
        <taxon>Cerithioidea</taxon>
        <taxon>Batillariidae</taxon>
        <taxon>Batillaria</taxon>
    </lineage>
</organism>
<evidence type="ECO:0000313" key="4">
    <source>
        <dbReference type="EMBL" id="KAK7475754.1"/>
    </source>
</evidence>
<evidence type="ECO:0000256" key="2">
    <source>
        <dbReference type="SAM" id="MobiDB-lite"/>
    </source>
</evidence>
<keyword evidence="3" id="KW-1133">Transmembrane helix</keyword>
<sequence length="466" mass="53354">NNTLNSIPAMLGFFLAILLMVVLQWIPRERKKGPSTQAKPRCFAPAQTEKNREQSHSVGATNSSSAGTQTSKSPKETVGQQITVNIHKAGPISISGSREQQTLQDGYRVDWSSNLENDTAKLKEEQERTKRDLERLSDLIKSLDHRWDPSTGTEERQTWLNERKCFCAVIDDLMKQRDQLDQKLKLMERRHQEEKAALEKEKMQREQKMVSFVLRLEEKCKQLEGKLIQLKESQLRDVVLKLKKEFDVRTLIVDCGLNVLMETPAENWESVQGHQEGIIKELAGLVRDHVPKGTEGVKWHSPAQVDHKDFLASEVMRASEEKKRDHTNALAEEKERFQSTEKTGSKEVTSLKNPSADLQSRKQTFSLPVGPATTPTTENQQGRRRIPETDPDEDLNRLEQLLLHAFEEDRKEASKENEEKEKGAALERRDTHVRAVLEKVLNRLKRMRRISTTSPVTERKAFASGE</sequence>
<name>A0ABD0JLM7_9CAEN</name>
<dbReference type="Proteomes" id="UP001519460">
    <property type="component" value="Unassembled WGS sequence"/>
</dbReference>
<evidence type="ECO:0000256" key="3">
    <source>
        <dbReference type="SAM" id="Phobius"/>
    </source>
</evidence>